<dbReference type="Proteomes" id="UP000410049">
    <property type="component" value="Unassembled WGS sequence"/>
</dbReference>
<protein>
    <submittedName>
        <fullName evidence="1">Uncharacterized protein</fullName>
    </submittedName>
</protein>
<sequence>MDDRIASHDGRGRRYAPLAAWLERRGHDVTLDPMGVGLVVDGRVWDPMTAAMPATRLLRVGDAVIARQARRVLDASAAIPGLRRRLDAALDGIPGVTVADARTPLGGGWESEVFADVDGTADPAVWTLEIAHADPDGRPDTLRIRLSGRVDGVDGPLREAVAAIRRRQRAEALDRIRRIRRHADMMAVPDDGEEA</sequence>
<comment type="caution">
    <text evidence="1">The sequence shown here is derived from an EMBL/GenBank/DDBJ whole genome shotgun (WGS) entry which is preliminary data.</text>
</comment>
<evidence type="ECO:0000313" key="2">
    <source>
        <dbReference type="Proteomes" id="UP000410049"/>
    </source>
</evidence>
<name>A0A5M9ZKM1_9BIFI</name>
<dbReference type="AlphaFoldDB" id="A0A5M9ZKM1"/>
<dbReference type="RefSeq" id="WP_150379306.1">
    <property type="nucleotide sequence ID" value="NZ_RZUH01000004.1"/>
</dbReference>
<reference evidence="1 2" key="1">
    <citation type="journal article" date="2019" name="Syst. Appl. Microbiol.">
        <title>Characterization of Bifidobacterium species in feaces of the Egyptian fruit bat: Description of B. vespertilionis sp. nov. and B. rousetti sp. nov.</title>
        <authorList>
            <person name="Modesto M."/>
            <person name="Satti M."/>
            <person name="Watanabe K."/>
            <person name="Puglisi E."/>
            <person name="Morelli L."/>
            <person name="Huang C.-H."/>
            <person name="Liou J.-S."/>
            <person name="Miyashita M."/>
            <person name="Tamura T."/>
            <person name="Saito S."/>
            <person name="Mori K."/>
            <person name="Huang L."/>
            <person name="Sciavilla P."/>
            <person name="Sandri C."/>
            <person name="Spiezio C."/>
            <person name="Vitali F."/>
            <person name="Cavalieri D."/>
            <person name="Perpetuini G."/>
            <person name="Tofalo R."/>
            <person name="Bonetti A."/>
            <person name="Arita M."/>
            <person name="Mattarelli P."/>
        </authorList>
    </citation>
    <scope>NUCLEOTIDE SEQUENCE [LARGE SCALE GENOMIC DNA]</scope>
    <source>
        <strain evidence="1 2">RST17</strain>
    </source>
</reference>
<organism evidence="1 2">
    <name type="scientific">Bifidobacterium myosotis</name>
    <dbReference type="NCBI Taxonomy" id="1630166"/>
    <lineage>
        <taxon>Bacteria</taxon>
        <taxon>Bacillati</taxon>
        <taxon>Actinomycetota</taxon>
        <taxon>Actinomycetes</taxon>
        <taxon>Bifidobacteriales</taxon>
        <taxon>Bifidobacteriaceae</taxon>
        <taxon>Bifidobacterium</taxon>
    </lineage>
</organism>
<proteinExistence type="predicted"/>
<evidence type="ECO:0000313" key="1">
    <source>
        <dbReference type="EMBL" id="KAA8828140.1"/>
    </source>
</evidence>
<gene>
    <name evidence="1" type="ORF">EMO91_06780</name>
</gene>
<accession>A0A5M9ZKM1</accession>
<dbReference type="EMBL" id="RZUH01000004">
    <property type="protein sequence ID" value="KAA8828140.1"/>
    <property type="molecule type" value="Genomic_DNA"/>
</dbReference>